<protein>
    <submittedName>
        <fullName evidence="11">Amino acid ABC transporter permease</fullName>
    </submittedName>
</protein>
<dbReference type="CDD" id="cd06261">
    <property type="entry name" value="TM_PBP2"/>
    <property type="match status" value="1"/>
</dbReference>
<evidence type="ECO:0000256" key="8">
    <source>
        <dbReference type="ARBA" id="ARBA00023136"/>
    </source>
</evidence>
<keyword evidence="12" id="KW-1185">Reference proteome</keyword>
<feature type="transmembrane region" description="Helical" evidence="9">
    <location>
        <begin position="19"/>
        <end position="39"/>
    </location>
</feature>
<dbReference type="PANTHER" id="PTHR30614">
    <property type="entry name" value="MEMBRANE COMPONENT OF AMINO ACID ABC TRANSPORTER"/>
    <property type="match status" value="1"/>
</dbReference>
<dbReference type="InterPro" id="IPR010065">
    <property type="entry name" value="AA_ABC_transptr_permease_3TM"/>
</dbReference>
<proteinExistence type="inferred from homology"/>
<gene>
    <name evidence="11" type="ORF">ACFSYJ_41260</name>
</gene>
<dbReference type="Proteomes" id="UP001597419">
    <property type="component" value="Unassembled WGS sequence"/>
</dbReference>
<evidence type="ECO:0000259" key="10">
    <source>
        <dbReference type="PROSITE" id="PS50928"/>
    </source>
</evidence>
<feature type="transmembrane region" description="Helical" evidence="9">
    <location>
        <begin position="59"/>
        <end position="90"/>
    </location>
</feature>
<dbReference type="SUPFAM" id="SSF161098">
    <property type="entry name" value="MetI-like"/>
    <property type="match status" value="1"/>
</dbReference>
<dbReference type="NCBIfam" id="TIGR01726">
    <property type="entry name" value="HEQRo_perm_3TM"/>
    <property type="match status" value="1"/>
</dbReference>
<feature type="transmembrane region" description="Helical" evidence="9">
    <location>
        <begin position="111"/>
        <end position="130"/>
    </location>
</feature>
<dbReference type="PROSITE" id="PS50928">
    <property type="entry name" value="ABC_TM1"/>
    <property type="match status" value="1"/>
</dbReference>
<dbReference type="Gene3D" id="1.10.3720.10">
    <property type="entry name" value="MetI-like"/>
    <property type="match status" value="1"/>
</dbReference>
<keyword evidence="3 9" id="KW-0813">Transport</keyword>
<keyword evidence="6" id="KW-0029">Amino-acid transport</keyword>
<evidence type="ECO:0000256" key="4">
    <source>
        <dbReference type="ARBA" id="ARBA00022475"/>
    </source>
</evidence>
<sequence>MSDALFDVPGPKTRRRIRIATVASILLGVAVLAVALLKFSDHGQLASGRWRPFGTWPVLRYLLHGLGGTALAAALSTVLAGVSGLLLAFARVSGPRPVAFLARAYQEVIRVLPGLLLIYVVLFALPPLGVRLSPLWMIVTAITVYRATQFGEIFRSGILSLDRGQGEAALALGMTRTGALRHVVFPQALRRVTPSLVGQLAGIVKDTAFGYLVSYADLVFRGKTLAAYNHLLIQTYLVLTLGYFLVNHALSRLARRLEARERRTGRSTPPSQ</sequence>
<evidence type="ECO:0000256" key="5">
    <source>
        <dbReference type="ARBA" id="ARBA00022692"/>
    </source>
</evidence>
<keyword evidence="4" id="KW-1003">Cell membrane</keyword>
<evidence type="ECO:0000256" key="7">
    <source>
        <dbReference type="ARBA" id="ARBA00022989"/>
    </source>
</evidence>
<dbReference type="Pfam" id="PF00528">
    <property type="entry name" value="BPD_transp_1"/>
    <property type="match status" value="1"/>
</dbReference>
<evidence type="ECO:0000313" key="11">
    <source>
        <dbReference type="EMBL" id="MFD2465105.1"/>
    </source>
</evidence>
<dbReference type="InterPro" id="IPR000515">
    <property type="entry name" value="MetI-like"/>
</dbReference>
<dbReference type="InterPro" id="IPR043429">
    <property type="entry name" value="ArtM/GltK/GlnP/TcyL/YhdX-like"/>
</dbReference>
<evidence type="ECO:0000313" key="12">
    <source>
        <dbReference type="Proteomes" id="UP001597419"/>
    </source>
</evidence>
<evidence type="ECO:0000256" key="6">
    <source>
        <dbReference type="ARBA" id="ARBA00022970"/>
    </source>
</evidence>
<comment type="subcellular location">
    <subcellularLocation>
        <location evidence="1 9">Cell membrane</location>
        <topology evidence="1 9">Multi-pass membrane protein</topology>
    </subcellularLocation>
</comment>
<feature type="domain" description="ABC transmembrane type-1" evidence="10">
    <location>
        <begin position="66"/>
        <end position="254"/>
    </location>
</feature>
<keyword evidence="8 9" id="KW-0472">Membrane</keyword>
<name>A0ABW5GVZ7_9PSEU</name>
<dbReference type="EMBL" id="JBHUKU010000028">
    <property type="protein sequence ID" value="MFD2465105.1"/>
    <property type="molecule type" value="Genomic_DNA"/>
</dbReference>
<organism evidence="11 12">
    <name type="scientific">Amycolatopsis samaneae</name>
    <dbReference type="NCBI Taxonomy" id="664691"/>
    <lineage>
        <taxon>Bacteria</taxon>
        <taxon>Bacillati</taxon>
        <taxon>Actinomycetota</taxon>
        <taxon>Actinomycetes</taxon>
        <taxon>Pseudonocardiales</taxon>
        <taxon>Pseudonocardiaceae</taxon>
        <taxon>Amycolatopsis</taxon>
    </lineage>
</organism>
<dbReference type="PANTHER" id="PTHR30614:SF20">
    <property type="entry name" value="GLUTAMINE TRANSPORT SYSTEM PERMEASE PROTEIN GLNP"/>
    <property type="match status" value="1"/>
</dbReference>
<dbReference type="InterPro" id="IPR035906">
    <property type="entry name" value="MetI-like_sf"/>
</dbReference>
<evidence type="ECO:0000256" key="9">
    <source>
        <dbReference type="RuleBase" id="RU363032"/>
    </source>
</evidence>
<feature type="transmembrane region" description="Helical" evidence="9">
    <location>
        <begin position="227"/>
        <end position="246"/>
    </location>
</feature>
<evidence type="ECO:0000256" key="1">
    <source>
        <dbReference type="ARBA" id="ARBA00004651"/>
    </source>
</evidence>
<evidence type="ECO:0000256" key="2">
    <source>
        <dbReference type="ARBA" id="ARBA00010072"/>
    </source>
</evidence>
<keyword evidence="5 9" id="KW-0812">Transmembrane</keyword>
<comment type="caution">
    <text evidence="11">The sequence shown here is derived from an EMBL/GenBank/DDBJ whole genome shotgun (WGS) entry which is preliminary data.</text>
</comment>
<keyword evidence="7 9" id="KW-1133">Transmembrane helix</keyword>
<dbReference type="RefSeq" id="WP_345398957.1">
    <property type="nucleotide sequence ID" value="NZ_BAABHG010000010.1"/>
</dbReference>
<reference evidence="12" key="1">
    <citation type="journal article" date="2019" name="Int. J. Syst. Evol. Microbiol.">
        <title>The Global Catalogue of Microorganisms (GCM) 10K type strain sequencing project: providing services to taxonomists for standard genome sequencing and annotation.</title>
        <authorList>
            <consortium name="The Broad Institute Genomics Platform"/>
            <consortium name="The Broad Institute Genome Sequencing Center for Infectious Disease"/>
            <person name="Wu L."/>
            <person name="Ma J."/>
        </authorList>
    </citation>
    <scope>NUCLEOTIDE SEQUENCE [LARGE SCALE GENOMIC DNA]</scope>
    <source>
        <strain evidence="12">CGMCC 4.7643</strain>
    </source>
</reference>
<comment type="similarity">
    <text evidence="2">Belongs to the binding-protein-dependent transport system permease family. HisMQ subfamily.</text>
</comment>
<accession>A0ABW5GVZ7</accession>
<evidence type="ECO:0000256" key="3">
    <source>
        <dbReference type="ARBA" id="ARBA00022448"/>
    </source>
</evidence>